<evidence type="ECO:0000256" key="3">
    <source>
        <dbReference type="ARBA" id="ARBA00022490"/>
    </source>
</evidence>
<dbReference type="Gene3D" id="3.40.50.150">
    <property type="entry name" value="Vaccinia Virus protein VP39"/>
    <property type="match status" value="1"/>
</dbReference>
<dbReference type="PANTHER" id="PTHR32379">
    <property type="entry name" value="GUANIDINOACETATE N-METHYLTRANSFERASE"/>
    <property type="match status" value="1"/>
</dbReference>
<comment type="function">
    <text evidence="1 8">S-adenosyl-L-methionine-dependent protein-arginine N-methyltransferase that methylates the delta-nitrogen atom of arginine residues to form N5-methylarginine (type IV) in target proteins. Monomethylates ribosomal protein L12.</text>
</comment>
<comment type="subcellular location">
    <subcellularLocation>
        <location evidence="8">Cytoplasm</location>
    </subcellularLocation>
    <subcellularLocation>
        <location evidence="8">Nucleus</location>
    </subcellularLocation>
</comment>
<dbReference type="EMBL" id="JBANRG010000001">
    <property type="protein sequence ID" value="KAK7472824.1"/>
    <property type="molecule type" value="Genomic_DNA"/>
</dbReference>
<accession>A0ABR1K5S8</accession>
<dbReference type="PROSITE" id="PS51559">
    <property type="entry name" value="SAM_RMT2"/>
    <property type="match status" value="1"/>
</dbReference>
<keyword evidence="4 8" id="KW-0489">Methyltransferase</keyword>
<dbReference type="PROSITE" id="PS50297">
    <property type="entry name" value="ANK_REP_REGION"/>
    <property type="match status" value="1"/>
</dbReference>
<comment type="subunit">
    <text evidence="2 8">Monomer.</text>
</comment>
<proteinExistence type="inferred from homology"/>
<evidence type="ECO:0000256" key="1">
    <source>
        <dbReference type="ARBA" id="ARBA00002207"/>
    </source>
</evidence>
<evidence type="ECO:0000259" key="10">
    <source>
        <dbReference type="PROSITE" id="PS51559"/>
    </source>
</evidence>
<dbReference type="EC" id="2.1.1.-" evidence="8"/>
<evidence type="ECO:0000256" key="6">
    <source>
        <dbReference type="ARBA" id="ARBA00022691"/>
    </source>
</evidence>
<dbReference type="Pfam" id="PF12796">
    <property type="entry name" value="Ank_2"/>
    <property type="match status" value="1"/>
</dbReference>
<keyword evidence="3 8" id="KW-0963">Cytoplasm</keyword>
<dbReference type="PANTHER" id="PTHR32379:SF1">
    <property type="entry name" value="GUANIDINOACETATE N-METHYLTRANSFERASE"/>
    <property type="match status" value="1"/>
</dbReference>
<evidence type="ECO:0000313" key="11">
    <source>
        <dbReference type="EMBL" id="KAK7472824.1"/>
    </source>
</evidence>
<keyword evidence="9" id="KW-0040">ANK repeat</keyword>
<dbReference type="SUPFAM" id="SSF53335">
    <property type="entry name" value="S-adenosyl-L-methionine-dependent methyltransferases"/>
    <property type="match status" value="1"/>
</dbReference>
<evidence type="ECO:0000256" key="5">
    <source>
        <dbReference type="ARBA" id="ARBA00022679"/>
    </source>
</evidence>
<reference evidence="11 12" key="1">
    <citation type="submission" date="2024-01" db="EMBL/GenBank/DDBJ databases">
        <title>A draft genome for the cacao thread blight pathogen Marasmiellus scandens.</title>
        <authorList>
            <person name="Baruah I.K."/>
            <person name="Leung J."/>
            <person name="Bukari Y."/>
            <person name="Amoako-Attah I."/>
            <person name="Meinhardt L.W."/>
            <person name="Bailey B.A."/>
            <person name="Cohen S.P."/>
        </authorList>
    </citation>
    <scope>NUCLEOTIDE SEQUENCE [LARGE SCALE GENOMIC DNA]</scope>
    <source>
        <strain evidence="11 12">GH-19</strain>
    </source>
</reference>
<keyword evidence="5 8" id="KW-0808">Transferase</keyword>
<keyword evidence="7 8" id="KW-0539">Nucleus</keyword>
<dbReference type="GO" id="GO:0019702">
    <property type="term" value="F:protein arginine N5-methyltransferase activity"/>
    <property type="evidence" value="ECO:0007669"/>
    <property type="project" value="UniProtKB-EC"/>
</dbReference>
<name>A0ABR1K5S8_9AGAR</name>
<dbReference type="PIRSF" id="PIRSF038148">
    <property type="entry name" value="Arginine_N-mtfrase-2"/>
    <property type="match status" value="1"/>
</dbReference>
<dbReference type="GO" id="GO:0032259">
    <property type="term" value="P:methylation"/>
    <property type="evidence" value="ECO:0007669"/>
    <property type="project" value="UniProtKB-KW"/>
</dbReference>
<comment type="caution">
    <text evidence="11">The sequence shown here is derived from an EMBL/GenBank/DDBJ whole genome shotgun (WGS) entry which is preliminary data.</text>
</comment>
<feature type="domain" description="RMT2" evidence="10">
    <location>
        <begin position="129"/>
        <end position="363"/>
    </location>
</feature>
<comment type="similarity">
    <text evidence="8">Belongs to the class I-like SAM-binding methyltransferase superfamily. RMT2 methyltransferase family.</text>
</comment>
<dbReference type="Gene3D" id="1.25.40.20">
    <property type="entry name" value="Ankyrin repeat-containing domain"/>
    <property type="match status" value="1"/>
</dbReference>
<dbReference type="SUPFAM" id="SSF48403">
    <property type="entry name" value="Ankyrin repeat"/>
    <property type="match status" value="1"/>
</dbReference>
<keyword evidence="6" id="KW-0949">S-adenosyl-L-methionine</keyword>
<organism evidence="11 12">
    <name type="scientific">Marasmiellus scandens</name>
    <dbReference type="NCBI Taxonomy" id="2682957"/>
    <lineage>
        <taxon>Eukaryota</taxon>
        <taxon>Fungi</taxon>
        <taxon>Dikarya</taxon>
        <taxon>Basidiomycota</taxon>
        <taxon>Agaricomycotina</taxon>
        <taxon>Agaricomycetes</taxon>
        <taxon>Agaricomycetidae</taxon>
        <taxon>Agaricales</taxon>
        <taxon>Marasmiineae</taxon>
        <taxon>Omphalotaceae</taxon>
        <taxon>Marasmiellus</taxon>
    </lineage>
</organism>
<evidence type="ECO:0000256" key="9">
    <source>
        <dbReference type="PROSITE-ProRule" id="PRU00023"/>
    </source>
</evidence>
<dbReference type="InterPro" id="IPR051038">
    <property type="entry name" value="RMT2/GAMT_Mtase"/>
</dbReference>
<evidence type="ECO:0000256" key="7">
    <source>
        <dbReference type="ARBA" id="ARBA00023242"/>
    </source>
</evidence>
<gene>
    <name evidence="11" type="primary">RMT2</name>
    <name evidence="11" type="ORF">VKT23_000931</name>
</gene>
<dbReference type="InterPro" id="IPR026480">
    <property type="entry name" value="RMT2_dom"/>
</dbReference>
<dbReference type="InterPro" id="IPR002110">
    <property type="entry name" value="Ankyrin_rpt"/>
</dbReference>
<feature type="repeat" description="ANK" evidence="9">
    <location>
        <begin position="43"/>
        <end position="75"/>
    </location>
</feature>
<dbReference type="SMART" id="SM00248">
    <property type="entry name" value="ANK"/>
    <property type="match status" value="1"/>
</dbReference>
<protein>
    <recommendedName>
        <fullName evidence="8">Arginine N-methyltransferase 2</fullName>
        <ecNumber evidence="8">2.1.1.-</ecNumber>
    </recommendedName>
</protein>
<keyword evidence="12" id="KW-1185">Reference proteome</keyword>
<evidence type="ECO:0000313" key="12">
    <source>
        <dbReference type="Proteomes" id="UP001498398"/>
    </source>
</evidence>
<dbReference type="InterPro" id="IPR036770">
    <property type="entry name" value="Ankyrin_rpt-contain_sf"/>
</dbReference>
<evidence type="ECO:0000256" key="4">
    <source>
        <dbReference type="ARBA" id="ARBA00022603"/>
    </source>
</evidence>
<dbReference type="PROSITE" id="PS50088">
    <property type="entry name" value="ANK_REPEAT"/>
    <property type="match status" value="1"/>
</dbReference>
<sequence length="363" mass="40690">MDVDALTQAGELLVSSIIQNQPIDHIKQLIKDGAPLWYQNEDEGMSPLHAAAYMQNEHLVKFLIEQGAVWNAVDHLKNTAGDIALSFNNQAVYVLIRDAGIRSEMLLSILNSRSSPEPPSGLLIQNKDDTAAASTKAFLESKLTFVKDPQGQDICVVKAGDDEIGVMMGWEKDIMKETVKYLCGGHENSQSLKVLNIGFGLGIIDTLFQQLPTGPSTHYIVEPHPDVLQHMKDLGWYDKPGVKVLEMTWQNAIEELLLVGGFDVVYTDTFAENYNDLHEFFEHLPDLLAGPESRFSFFNGLGATNALFYDVYTHLSELHLSEVGINVRWQDVPVDSEDIGKWGKMREYFTLPIYRLPLGQMTY</sequence>
<dbReference type="InterPro" id="IPR029063">
    <property type="entry name" value="SAM-dependent_MTases_sf"/>
</dbReference>
<dbReference type="InterPro" id="IPR017408">
    <property type="entry name" value="Arginine_N-MeTrfase_2"/>
</dbReference>
<evidence type="ECO:0000256" key="2">
    <source>
        <dbReference type="ARBA" id="ARBA00011245"/>
    </source>
</evidence>
<dbReference type="Proteomes" id="UP001498398">
    <property type="component" value="Unassembled WGS sequence"/>
</dbReference>
<evidence type="ECO:0000256" key="8">
    <source>
        <dbReference type="PIRNR" id="PIRNR038148"/>
    </source>
</evidence>